<dbReference type="PROSITE" id="PS50043">
    <property type="entry name" value="HTH_LUXR_2"/>
    <property type="match status" value="1"/>
</dbReference>
<dbReference type="SUPFAM" id="SSF46894">
    <property type="entry name" value="C-terminal effector domain of the bipartite response regulators"/>
    <property type="match status" value="1"/>
</dbReference>
<name>A0ABX7NTB9_9BACT</name>
<keyword evidence="6" id="KW-1185">Reference proteome</keyword>
<dbReference type="InterPro" id="IPR000792">
    <property type="entry name" value="Tscrpt_reg_LuxR_C"/>
</dbReference>
<reference evidence="5 6" key="1">
    <citation type="submission" date="2021-02" db="EMBL/GenBank/DDBJ databases">
        <title>De Novo genome assembly of isolated myxobacteria.</title>
        <authorList>
            <person name="Stevens D.C."/>
        </authorList>
    </citation>
    <scope>NUCLEOTIDE SEQUENCE [LARGE SCALE GENOMIC DNA]</scope>
    <source>
        <strain evidence="6">SCPEA02</strain>
    </source>
</reference>
<evidence type="ECO:0000256" key="3">
    <source>
        <dbReference type="ARBA" id="ARBA00023163"/>
    </source>
</evidence>
<dbReference type="Gene3D" id="1.10.10.10">
    <property type="entry name" value="Winged helix-like DNA-binding domain superfamily/Winged helix DNA-binding domain"/>
    <property type="match status" value="1"/>
</dbReference>
<dbReference type="InterPro" id="IPR036388">
    <property type="entry name" value="WH-like_DNA-bd_sf"/>
</dbReference>
<organism evidence="5 6">
    <name type="scientific">Pyxidicoccus parkwayensis</name>
    <dbReference type="NCBI Taxonomy" id="2813578"/>
    <lineage>
        <taxon>Bacteria</taxon>
        <taxon>Pseudomonadati</taxon>
        <taxon>Myxococcota</taxon>
        <taxon>Myxococcia</taxon>
        <taxon>Myxococcales</taxon>
        <taxon>Cystobacterineae</taxon>
        <taxon>Myxococcaceae</taxon>
        <taxon>Pyxidicoccus</taxon>
    </lineage>
</organism>
<dbReference type="PANTHER" id="PTHR44688">
    <property type="entry name" value="DNA-BINDING TRANSCRIPTIONAL ACTIVATOR DEVR_DOSR"/>
    <property type="match status" value="1"/>
</dbReference>
<gene>
    <name evidence="5" type="ORF">JY651_43615</name>
</gene>
<dbReference type="Pfam" id="PF00196">
    <property type="entry name" value="GerE"/>
    <property type="match status" value="1"/>
</dbReference>
<dbReference type="EMBL" id="CP071090">
    <property type="protein sequence ID" value="QSQ21963.1"/>
    <property type="molecule type" value="Genomic_DNA"/>
</dbReference>
<keyword evidence="2" id="KW-0238">DNA-binding</keyword>
<dbReference type="InterPro" id="IPR016032">
    <property type="entry name" value="Sig_transdc_resp-reg_C-effctor"/>
</dbReference>
<evidence type="ECO:0000313" key="5">
    <source>
        <dbReference type="EMBL" id="QSQ21963.1"/>
    </source>
</evidence>
<evidence type="ECO:0000313" key="6">
    <source>
        <dbReference type="Proteomes" id="UP000662747"/>
    </source>
</evidence>
<dbReference type="RefSeq" id="WP_206723540.1">
    <property type="nucleotide sequence ID" value="NZ_CP071090.1"/>
</dbReference>
<keyword evidence="3" id="KW-0804">Transcription</keyword>
<evidence type="ECO:0000259" key="4">
    <source>
        <dbReference type="PROSITE" id="PS50043"/>
    </source>
</evidence>
<feature type="domain" description="HTH luxR-type" evidence="4">
    <location>
        <begin position="37"/>
        <end position="102"/>
    </location>
</feature>
<proteinExistence type="predicted"/>
<sequence length="113" mass="12080">MASHALAALPASAADVRAWTVRHHGEVFAVVSLPLDLGAWLPQLTNAERDIVGRVLHGDSNRDIALARGTSVRTVANQLAAIYQKLSITSRADLAIHVIRLQLGRGAPPQTHP</sequence>
<dbReference type="Proteomes" id="UP000662747">
    <property type="component" value="Chromosome"/>
</dbReference>
<dbReference type="CDD" id="cd06170">
    <property type="entry name" value="LuxR_C_like"/>
    <property type="match status" value="1"/>
</dbReference>
<dbReference type="PRINTS" id="PR00038">
    <property type="entry name" value="HTHLUXR"/>
</dbReference>
<dbReference type="SMART" id="SM00421">
    <property type="entry name" value="HTH_LUXR"/>
    <property type="match status" value="1"/>
</dbReference>
<keyword evidence="1" id="KW-0805">Transcription regulation</keyword>
<evidence type="ECO:0000256" key="1">
    <source>
        <dbReference type="ARBA" id="ARBA00023015"/>
    </source>
</evidence>
<evidence type="ECO:0000256" key="2">
    <source>
        <dbReference type="ARBA" id="ARBA00023125"/>
    </source>
</evidence>
<accession>A0ABX7NTB9</accession>
<protein>
    <submittedName>
        <fullName evidence="5">Helix-turn-helix transcriptional regulator</fullName>
    </submittedName>
</protein>
<dbReference type="PANTHER" id="PTHR44688:SF16">
    <property type="entry name" value="DNA-BINDING TRANSCRIPTIONAL ACTIVATOR DEVR_DOSR"/>
    <property type="match status" value="1"/>
</dbReference>